<dbReference type="PANTHER" id="PTHR15917">
    <property type="match status" value="1"/>
</dbReference>
<gene>
    <name evidence="4" type="ORF">BRAFLDRAFT_89956</name>
</gene>
<dbReference type="InterPro" id="IPR027997">
    <property type="entry name" value="Largen/INSYN1"/>
</dbReference>
<proteinExistence type="predicted"/>
<feature type="compositionally biased region" description="Basic and acidic residues" evidence="3">
    <location>
        <begin position="372"/>
        <end position="385"/>
    </location>
</feature>
<protein>
    <submittedName>
        <fullName evidence="4">Uncharacterized protein</fullName>
    </submittedName>
</protein>
<evidence type="ECO:0000313" key="4">
    <source>
        <dbReference type="EMBL" id="EEN69083.1"/>
    </source>
</evidence>
<feature type="region of interest" description="Disordered" evidence="3">
    <location>
        <begin position="48"/>
        <end position="79"/>
    </location>
</feature>
<feature type="region of interest" description="Disordered" evidence="3">
    <location>
        <begin position="432"/>
        <end position="479"/>
    </location>
</feature>
<dbReference type="InParanoid" id="C3XS68"/>
<organism>
    <name type="scientific">Branchiostoma floridae</name>
    <name type="common">Florida lancelet</name>
    <name type="synonym">Amphioxus</name>
    <dbReference type="NCBI Taxonomy" id="7739"/>
    <lineage>
        <taxon>Eukaryota</taxon>
        <taxon>Metazoa</taxon>
        <taxon>Chordata</taxon>
        <taxon>Cephalochordata</taxon>
        <taxon>Leptocardii</taxon>
        <taxon>Amphioxiformes</taxon>
        <taxon>Branchiostomatidae</taxon>
        <taxon>Branchiostoma</taxon>
    </lineage>
</organism>
<feature type="region of interest" description="Disordered" evidence="3">
    <location>
        <begin position="372"/>
        <end position="392"/>
    </location>
</feature>
<accession>C3XS68</accession>
<name>C3XS68_BRAFL</name>
<keyword evidence="1 2" id="KW-0175">Coiled coil</keyword>
<evidence type="ECO:0000256" key="3">
    <source>
        <dbReference type="SAM" id="MobiDB-lite"/>
    </source>
</evidence>
<feature type="coiled-coil region" evidence="2">
    <location>
        <begin position="10"/>
        <end position="37"/>
    </location>
</feature>
<dbReference type="PANTHER" id="PTHR15917:SF2">
    <property type="match status" value="1"/>
</dbReference>
<feature type="compositionally biased region" description="Basic and acidic residues" evidence="3">
    <location>
        <begin position="300"/>
        <end position="310"/>
    </location>
</feature>
<feature type="region of interest" description="Disordered" evidence="3">
    <location>
        <begin position="198"/>
        <end position="336"/>
    </location>
</feature>
<dbReference type="AlphaFoldDB" id="C3XS68"/>
<evidence type="ECO:0000256" key="2">
    <source>
        <dbReference type="SAM" id="Coils"/>
    </source>
</evidence>
<dbReference type="EMBL" id="GG666457">
    <property type="protein sequence ID" value="EEN69083.1"/>
    <property type="molecule type" value="Genomic_DNA"/>
</dbReference>
<feature type="compositionally biased region" description="Polar residues" evidence="3">
    <location>
        <begin position="58"/>
        <end position="67"/>
    </location>
</feature>
<reference evidence="4" key="1">
    <citation type="journal article" date="2008" name="Nature">
        <title>The amphioxus genome and the evolution of the chordate karyotype.</title>
        <authorList>
            <consortium name="US DOE Joint Genome Institute (JGI-PGF)"/>
            <person name="Putnam N.H."/>
            <person name="Butts T."/>
            <person name="Ferrier D.E.K."/>
            <person name="Furlong R.F."/>
            <person name="Hellsten U."/>
            <person name="Kawashima T."/>
            <person name="Robinson-Rechavi M."/>
            <person name="Shoguchi E."/>
            <person name="Terry A."/>
            <person name="Yu J.-K."/>
            <person name="Benito-Gutierrez E.L."/>
            <person name="Dubchak I."/>
            <person name="Garcia-Fernandez J."/>
            <person name="Gibson-Brown J.J."/>
            <person name="Grigoriev I.V."/>
            <person name="Horton A.C."/>
            <person name="de Jong P.J."/>
            <person name="Jurka J."/>
            <person name="Kapitonov V.V."/>
            <person name="Kohara Y."/>
            <person name="Kuroki Y."/>
            <person name="Lindquist E."/>
            <person name="Lucas S."/>
            <person name="Osoegawa K."/>
            <person name="Pennacchio L.A."/>
            <person name="Salamov A.A."/>
            <person name="Satou Y."/>
            <person name="Sauka-Spengler T."/>
            <person name="Schmutz J."/>
            <person name="Shin-I T."/>
            <person name="Toyoda A."/>
            <person name="Bronner-Fraser M."/>
            <person name="Fujiyama A."/>
            <person name="Holland L.Z."/>
            <person name="Holland P.W.H."/>
            <person name="Satoh N."/>
            <person name="Rokhsar D.S."/>
        </authorList>
    </citation>
    <scope>NUCLEOTIDE SEQUENCE [LARGE SCALE GENOMIC DNA]</scope>
    <source>
        <strain evidence="4">S238N-H82</strain>
        <tissue evidence="4">Testes</tissue>
    </source>
</reference>
<sequence>MKALNSSEVKAQVKTVIDDLENVLGELREVVTELRGIVDQIDTITARLDIDGEGEPQAQETNPSSSAREPPNGRVTSPHHFELGQTEHADRRGQTPGGTAHNQHLLNGDLTAEQEHQNIHTAQASAIPNHSPNPVNTHALSQTTTIRQTQHGSLLRRHRVGEDHVISPSVVRALTLGRGIPNGHVNTYQRGFSVDQAISQRDRQTHASTLSKQNLGPGAAASLNGDISASPTRFGTFRDGYSTGSGQSQRKTKPAPPQRRSATLGDYADYMTLPVRASGDNSRQARKESFRSAKSQNLGREFERRRERCDSVPGSVLRTHSTSSATSTKKEKRVEFRTDDVDGSGRAELTRQHSLKQRDYEAIQRERYAGRDAGRETAVRTENPRTRWKTCPRPMSVPTSWVQDEEGSWHRIAQNSLASDYGSLESFRSGGNYSSMESFRSESPGVATKTMDSRRPGTAPGREAAPPGPSAGVGGDPTATYATINRQARSQYSTVASPSKEFLNSPLHTNDGVQSPAEVVAAHRDKTNNDTCTNLPQAPMYVLPEGVISSACTRFLHGLQVRQMDKVCAVSTATPDRNSIVSYRSVGKGRQGSNHVQEALPSGCWVRDVPKALGTCTDLNVATE</sequence>
<evidence type="ECO:0000256" key="1">
    <source>
        <dbReference type="ARBA" id="ARBA00023054"/>
    </source>
</evidence>